<dbReference type="InParanoid" id="A0A7J7C2R8"/>
<organism evidence="6 7">
    <name type="scientific">Tripterygium wilfordii</name>
    <name type="common">Thunder God vine</name>
    <dbReference type="NCBI Taxonomy" id="458696"/>
    <lineage>
        <taxon>Eukaryota</taxon>
        <taxon>Viridiplantae</taxon>
        <taxon>Streptophyta</taxon>
        <taxon>Embryophyta</taxon>
        <taxon>Tracheophyta</taxon>
        <taxon>Spermatophyta</taxon>
        <taxon>Magnoliopsida</taxon>
        <taxon>eudicotyledons</taxon>
        <taxon>Gunneridae</taxon>
        <taxon>Pentapetalae</taxon>
        <taxon>rosids</taxon>
        <taxon>fabids</taxon>
        <taxon>Celastrales</taxon>
        <taxon>Celastraceae</taxon>
        <taxon>Tripterygium</taxon>
    </lineage>
</organism>
<dbReference type="GO" id="GO:0000118">
    <property type="term" value="C:histone deacetylase complex"/>
    <property type="evidence" value="ECO:0007669"/>
    <property type="project" value="TreeGrafter"/>
</dbReference>
<evidence type="ECO:0000256" key="5">
    <source>
        <dbReference type="SAM" id="MobiDB-lite"/>
    </source>
</evidence>
<keyword evidence="3" id="KW-0479">Metal-binding</keyword>
<evidence type="ECO:0000256" key="2">
    <source>
        <dbReference type="ARBA" id="ARBA00006801"/>
    </source>
</evidence>
<dbReference type="GO" id="GO:0031490">
    <property type="term" value="F:chromatin DNA binding"/>
    <property type="evidence" value="ECO:0007669"/>
    <property type="project" value="TreeGrafter"/>
</dbReference>
<dbReference type="GO" id="GO:0032454">
    <property type="term" value="F:histone H3K9 demethylase activity"/>
    <property type="evidence" value="ECO:0007669"/>
    <property type="project" value="InterPro"/>
</dbReference>
<comment type="subcellular location">
    <subcellularLocation>
        <location evidence="1">Nucleus</location>
    </subcellularLocation>
</comment>
<dbReference type="PANTHER" id="PTHR12549:SF11">
    <property type="entry name" value="LYSINE-SPECIFIC DEMETHYLASE JMJ25"/>
    <property type="match status" value="1"/>
</dbReference>
<dbReference type="PANTHER" id="PTHR12549">
    <property type="entry name" value="JMJC DOMAIN-CONTAINING HISTONE DEMETHYLATION PROTEIN"/>
    <property type="match status" value="1"/>
</dbReference>
<dbReference type="EMBL" id="JAAARO010000021">
    <property type="protein sequence ID" value="KAF5728225.1"/>
    <property type="molecule type" value="Genomic_DNA"/>
</dbReference>
<comment type="caution">
    <text evidence="6">The sequence shown here is derived from an EMBL/GenBank/DDBJ whole genome shotgun (WGS) entry which is preliminary data.</text>
</comment>
<evidence type="ECO:0008006" key="8">
    <source>
        <dbReference type="Google" id="ProtNLM"/>
    </source>
</evidence>
<reference evidence="6 7" key="1">
    <citation type="journal article" date="2020" name="Nat. Commun.">
        <title>Genome of Tripterygium wilfordii and identification of cytochrome P450 involved in triptolide biosynthesis.</title>
        <authorList>
            <person name="Tu L."/>
            <person name="Su P."/>
            <person name="Zhang Z."/>
            <person name="Gao L."/>
            <person name="Wang J."/>
            <person name="Hu T."/>
            <person name="Zhou J."/>
            <person name="Zhang Y."/>
            <person name="Zhao Y."/>
            <person name="Liu Y."/>
            <person name="Song Y."/>
            <person name="Tong Y."/>
            <person name="Lu Y."/>
            <person name="Yang J."/>
            <person name="Xu C."/>
            <person name="Jia M."/>
            <person name="Peters R.J."/>
            <person name="Huang L."/>
            <person name="Gao W."/>
        </authorList>
    </citation>
    <scope>NUCLEOTIDE SEQUENCE [LARGE SCALE GENOMIC DNA]</scope>
    <source>
        <strain evidence="7">cv. XIE 37</strain>
        <tissue evidence="6">Leaf</tissue>
    </source>
</reference>
<sequence length="394" mass="44926">MDRPREQDDSVSKENEEVSVAKASRRGRKKDAQVIKARNPSDVGGDGVALTASNEKDKILEDDIQKKRKSSGYNVSEEVKISKRDPKILKNSNWKISKDEEVQHYKYIVQSLLPHLKQLNEEQLMETHIEAKRQGISMSELKITIADFDMDERVYCDICRTSIFDFHRSCSNCSCDICHICCQEIRVGNLCCGNQEKVILKYAKVGIQYYHGEDIHVENEAEVELADEGKAQLAAETCSRDDVRSASNWKANKDGSILCHCGHGILELKSMFPENWVSELVRKADDVAKAYKLVDTVRLPGAPCLCFEANGDANLSNNKLLKAATREDSDDNYLYCPASKDIQHEDLKHFQYHWMRAEPVIVRNVLEAASGLSWEPMVMWRAFRQMKHVKYDGF</sequence>
<dbReference type="GO" id="GO:0006357">
    <property type="term" value="P:regulation of transcription by RNA polymerase II"/>
    <property type="evidence" value="ECO:0007669"/>
    <property type="project" value="TreeGrafter"/>
</dbReference>
<evidence type="ECO:0000256" key="3">
    <source>
        <dbReference type="ARBA" id="ARBA00022723"/>
    </source>
</evidence>
<dbReference type="Proteomes" id="UP000593562">
    <property type="component" value="Unassembled WGS sequence"/>
</dbReference>
<proteinExistence type="inferred from homology"/>
<gene>
    <name evidence="6" type="ORF">HS088_TW21G00370</name>
</gene>
<dbReference type="AlphaFoldDB" id="A0A7J7C2R8"/>
<dbReference type="InterPro" id="IPR045109">
    <property type="entry name" value="LSDs-like"/>
</dbReference>
<evidence type="ECO:0000256" key="4">
    <source>
        <dbReference type="ARBA" id="ARBA00023242"/>
    </source>
</evidence>
<evidence type="ECO:0000313" key="7">
    <source>
        <dbReference type="Proteomes" id="UP000593562"/>
    </source>
</evidence>
<evidence type="ECO:0000256" key="1">
    <source>
        <dbReference type="ARBA" id="ARBA00004123"/>
    </source>
</evidence>
<protein>
    <recommendedName>
        <fullName evidence="8">Lysine-specific demethylase JMJ25</fullName>
    </recommendedName>
</protein>
<name>A0A7J7C2R8_TRIWF</name>
<dbReference type="GO" id="GO:0003712">
    <property type="term" value="F:transcription coregulator activity"/>
    <property type="evidence" value="ECO:0007669"/>
    <property type="project" value="TreeGrafter"/>
</dbReference>
<evidence type="ECO:0000313" key="6">
    <source>
        <dbReference type="EMBL" id="KAF5728225.1"/>
    </source>
</evidence>
<keyword evidence="7" id="KW-1185">Reference proteome</keyword>
<dbReference type="Gene3D" id="2.60.120.650">
    <property type="entry name" value="Cupin"/>
    <property type="match status" value="1"/>
</dbReference>
<dbReference type="GO" id="GO:0046872">
    <property type="term" value="F:metal ion binding"/>
    <property type="evidence" value="ECO:0007669"/>
    <property type="project" value="UniProtKB-KW"/>
</dbReference>
<accession>A0A7J7C2R8</accession>
<dbReference type="GO" id="GO:0000785">
    <property type="term" value="C:chromatin"/>
    <property type="evidence" value="ECO:0007669"/>
    <property type="project" value="TreeGrafter"/>
</dbReference>
<comment type="similarity">
    <text evidence="2">Belongs to the JARID1 histone demethylase family.</text>
</comment>
<feature type="region of interest" description="Disordered" evidence="5">
    <location>
        <begin position="1"/>
        <end position="56"/>
    </location>
</feature>
<feature type="compositionally biased region" description="Basic and acidic residues" evidence="5">
    <location>
        <begin position="1"/>
        <end position="16"/>
    </location>
</feature>
<keyword evidence="4" id="KW-0539">Nucleus</keyword>